<evidence type="ECO:0000256" key="8">
    <source>
        <dbReference type="ARBA" id="ARBA00022737"/>
    </source>
</evidence>
<evidence type="ECO:0000259" key="14">
    <source>
        <dbReference type="Pfam" id="PF07731"/>
    </source>
</evidence>
<evidence type="ECO:0000256" key="10">
    <source>
        <dbReference type="ARBA" id="ARBA00023008"/>
    </source>
</evidence>
<dbReference type="InterPro" id="IPR017761">
    <property type="entry name" value="Laccase"/>
</dbReference>
<keyword evidence="7 12" id="KW-0479">Metal-binding</keyword>
<dbReference type="InterPro" id="IPR008972">
    <property type="entry name" value="Cupredoxin"/>
</dbReference>
<dbReference type="GO" id="GO:0046274">
    <property type="term" value="P:lignin catabolic process"/>
    <property type="evidence" value="ECO:0007669"/>
    <property type="project" value="UniProtKB-KW"/>
</dbReference>
<dbReference type="OrthoDB" id="2121828at2759"/>
<dbReference type="Pfam" id="PF07732">
    <property type="entry name" value="Cu-oxidase_3"/>
    <property type="match status" value="1"/>
</dbReference>
<organism evidence="16 17">
    <name type="scientific">Adiantum capillus-veneris</name>
    <name type="common">Maidenhair fern</name>
    <dbReference type="NCBI Taxonomy" id="13818"/>
    <lineage>
        <taxon>Eukaryota</taxon>
        <taxon>Viridiplantae</taxon>
        <taxon>Streptophyta</taxon>
        <taxon>Embryophyta</taxon>
        <taxon>Tracheophyta</taxon>
        <taxon>Polypodiopsida</taxon>
        <taxon>Polypodiidae</taxon>
        <taxon>Polypodiales</taxon>
        <taxon>Pteridineae</taxon>
        <taxon>Pteridaceae</taxon>
        <taxon>Vittarioideae</taxon>
        <taxon>Adiantum</taxon>
    </lineage>
</organism>
<dbReference type="InterPro" id="IPR033138">
    <property type="entry name" value="Cu_oxidase_CS"/>
</dbReference>
<dbReference type="GO" id="GO:0052716">
    <property type="term" value="F:hydroquinone:oxygen oxidoreductase activity"/>
    <property type="evidence" value="ECO:0007669"/>
    <property type="project" value="UniProtKB-EC"/>
</dbReference>
<evidence type="ECO:0000259" key="13">
    <source>
        <dbReference type="Pfam" id="PF00394"/>
    </source>
</evidence>
<accession>A0A9D4ZQH1</accession>
<dbReference type="CDD" id="cd13875">
    <property type="entry name" value="CuRO_2_LCC_plant"/>
    <property type="match status" value="1"/>
</dbReference>
<dbReference type="CDD" id="cd13849">
    <property type="entry name" value="CuRO_1_LCC_plant"/>
    <property type="match status" value="1"/>
</dbReference>
<dbReference type="InterPro" id="IPR001117">
    <property type="entry name" value="Cu-oxidase_2nd"/>
</dbReference>
<evidence type="ECO:0000256" key="1">
    <source>
        <dbReference type="ARBA" id="ARBA00000349"/>
    </source>
</evidence>
<dbReference type="CDD" id="cd13897">
    <property type="entry name" value="CuRO_3_LCC_plant"/>
    <property type="match status" value="1"/>
</dbReference>
<dbReference type="PROSITE" id="PS00080">
    <property type="entry name" value="MULTICOPPER_OXIDASE2"/>
    <property type="match status" value="1"/>
</dbReference>
<feature type="domain" description="Plastocyanin-like" evidence="15">
    <location>
        <begin position="63"/>
        <end position="176"/>
    </location>
</feature>
<dbReference type="Gene3D" id="2.60.40.420">
    <property type="entry name" value="Cupredoxins - blue copper proteins"/>
    <property type="match status" value="3"/>
</dbReference>
<comment type="caution">
    <text evidence="16">The sequence shown here is derived from an EMBL/GenBank/DDBJ whole genome shotgun (WGS) entry which is preliminary data.</text>
</comment>
<keyword evidence="6 12" id="KW-0964">Secreted</keyword>
<dbReference type="GO" id="GO:0048046">
    <property type="term" value="C:apoplast"/>
    <property type="evidence" value="ECO:0007669"/>
    <property type="project" value="UniProtKB-SubCell"/>
</dbReference>
<keyword evidence="10 12" id="KW-0186">Copper</keyword>
<dbReference type="InterPro" id="IPR011707">
    <property type="entry name" value="Cu-oxidase-like_N"/>
</dbReference>
<comment type="cofactor">
    <cofactor evidence="12">
        <name>Cu cation</name>
        <dbReference type="ChEBI" id="CHEBI:23378"/>
    </cofactor>
    <text evidence="12">Binds 4 Cu cations per monomer.</text>
</comment>
<evidence type="ECO:0000256" key="4">
    <source>
        <dbReference type="ARBA" id="ARBA00012297"/>
    </source>
</evidence>
<evidence type="ECO:0000256" key="3">
    <source>
        <dbReference type="ARBA" id="ARBA00010609"/>
    </source>
</evidence>
<dbReference type="InterPro" id="IPR011706">
    <property type="entry name" value="Cu-oxidase_C"/>
</dbReference>
<keyword evidence="11 12" id="KW-0439">Lignin degradation</keyword>
<evidence type="ECO:0000256" key="6">
    <source>
        <dbReference type="ARBA" id="ARBA00022525"/>
    </source>
</evidence>
<dbReference type="SUPFAM" id="SSF49503">
    <property type="entry name" value="Cupredoxins"/>
    <property type="match status" value="3"/>
</dbReference>
<feature type="domain" description="Plastocyanin-like" evidence="13">
    <location>
        <begin position="188"/>
        <end position="335"/>
    </location>
</feature>
<dbReference type="EMBL" id="JABFUD020000003">
    <property type="protein sequence ID" value="KAI5082151.1"/>
    <property type="molecule type" value="Genomic_DNA"/>
</dbReference>
<protein>
    <recommendedName>
        <fullName evidence="4 12">Laccase</fullName>
        <ecNumber evidence="4 12">1.10.3.2</ecNumber>
    </recommendedName>
    <alternativeName>
        <fullName evidence="12">Benzenediol:oxygen oxidoreductase</fullName>
    </alternativeName>
    <alternativeName>
        <fullName evidence="12">Diphenol oxidase</fullName>
    </alternativeName>
    <alternativeName>
        <fullName evidence="12">Urishiol oxidase</fullName>
    </alternativeName>
</protein>
<dbReference type="PANTHER" id="PTHR11709">
    <property type="entry name" value="MULTI-COPPER OXIDASE"/>
    <property type="match status" value="1"/>
</dbReference>
<sequence length="594" mass="65275">MTNPAILPSIRCECGIIPALEMSSSSGNQEKRGGRVSAFRVVSALQCALRCIASTTRYYDFKLQNNTITKLCQTRNIITVNGLFPGPTIYAQEGDRVIVRVTNAMQYNASIHWHGVRQHFSGWFDGPAYITQCPIQPGHSFTYEFTLYQQKGTLFWHAHISWLRATVNGAIVIYPQSGVPYPYTFPYEEHVLILGEWWNADPEVLEKQILSSGGPPNVSDAYLINGHPGPLYNCSSQDTFVINAVPGKTYLLRIINAALNIEHFFGIANHNLMVVAVDGEYVKQFQTRAISIAPGQTTEVLVTIDKSCNGNYYMGIGPYMFANVSINSVPSLAILSCSSPSSAPSSIIPKPKLPGRNDTQFIRKYVRSLRSLSIADNAEPVPQTVDKSLIYAVGLNLNACPTNQSCGAPNNTKFEASINNVTFQRPPLAMLQAFYFGKNGSFTPNFPDTPLHPYDFTGNPPSNLQSFLGTKADVIKFNSNVQIVLQGTSLVSKENHPIHLHGFSFYVVGYGTGNFQPSDSTAFNLADPPLMNTVGVPAGGWVAIRFKANNPGVWFMHCHLEIHTSWGLATALVVKNGEKHDEILPRPPADLPPC</sequence>
<dbReference type="GO" id="GO:0005507">
    <property type="term" value="F:copper ion binding"/>
    <property type="evidence" value="ECO:0007669"/>
    <property type="project" value="InterPro"/>
</dbReference>
<evidence type="ECO:0000313" key="17">
    <source>
        <dbReference type="Proteomes" id="UP000886520"/>
    </source>
</evidence>
<comment type="similarity">
    <text evidence="3 12">Belongs to the multicopper oxidase family.</text>
</comment>
<reference evidence="16" key="1">
    <citation type="submission" date="2021-01" db="EMBL/GenBank/DDBJ databases">
        <title>Adiantum capillus-veneris genome.</title>
        <authorList>
            <person name="Fang Y."/>
            <person name="Liao Q."/>
        </authorList>
    </citation>
    <scope>NUCLEOTIDE SEQUENCE</scope>
    <source>
        <strain evidence="16">H3</strain>
        <tissue evidence="16">Leaf</tissue>
    </source>
</reference>
<evidence type="ECO:0000256" key="2">
    <source>
        <dbReference type="ARBA" id="ARBA00004271"/>
    </source>
</evidence>
<dbReference type="Pfam" id="PF07731">
    <property type="entry name" value="Cu-oxidase_2"/>
    <property type="match status" value="1"/>
</dbReference>
<dbReference type="InterPro" id="IPR045087">
    <property type="entry name" value="Cu-oxidase_fam"/>
</dbReference>
<evidence type="ECO:0000256" key="9">
    <source>
        <dbReference type="ARBA" id="ARBA00023002"/>
    </source>
</evidence>
<keyword evidence="5 12" id="KW-0052">Apoplast</keyword>
<dbReference type="PANTHER" id="PTHR11709:SF481">
    <property type="entry name" value="LACCASE"/>
    <property type="match status" value="1"/>
</dbReference>
<proteinExistence type="inferred from homology"/>
<keyword evidence="9 12" id="KW-0560">Oxidoreductase</keyword>
<comment type="subcellular location">
    <subcellularLocation>
        <location evidence="2 12">Secreted</location>
        <location evidence="2 12">Extracellular space</location>
        <location evidence="2 12">Apoplast</location>
    </subcellularLocation>
</comment>
<dbReference type="InterPro" id="IPR034289">
    <property type="entry name" value="CuRO_3_LCC"/>
</dbReference>
<dbReference type="InterPro" id="IPR034285">
    <property type="entry name" value="CuRO_2_LCC"/>
</dbReference>
<dbReference type="InterPro" id="IPR002355">
    <property type="entry name" value="Cu_oxidase_Cu_BS"/>
</dbReference>
<keyword evidence="17" id="KW-1185">Reference proteome</keyword>
<dbReference type="EC" id="1.10.3.2" evidence="4 12"/>
<comment type="catalytic activity">
    <reaction evidence="1 12">
        <text>4 hydroquinone + O2 = 4 benzosemiquinone + 2 H2O</text>
        <dbReference type="Rhea" id="RHEA:11276"/>
        <dbReference type="ChEBI" id="CHEBI:15377"/>
        <dbReference type="ChEBI" id="CHEBI:15379"/>
        <dbReference type="ChEBI" id="CHEBI:17594"/>
        <dbReference type="ChEBI" id="CHEBI:17977"/>
        <dbReference type="EC" id="1.10.3.2"/>
    </reaction>
</comment>
<evidence type="ECO:0000256" key="7">
    <source>
        <dbReference type="ARBA" id="ARBA00022723"/>
    </source>
</evidence>
<evidence type="ECO:0000256" key="12">
    <source>
        <dbReference type="RuleBase" id="RU361119"/>
    </source>
</evidence>
<dbReference type="AlphaFoldDB" id="A0A9D4ZQH1"/>
<keyword evidence="8 12" id="KW-0677">Repeat</keyword>
<dbReference type="NCBIfam" id="TIGR03389">
    <property type="entry name" value="laccase"/>
    <property type="match status" value="1"/>
</dbReference>
<evidence type="ECO:0000256" key="5">
    <source>
        <dbReference type="ARBA" id="ARBA00022523"/>
    </source>
</evidence>
<gene>
    <name evidence="16" type="ORF">GOP47_0001894</name>
</gene>
<dbReference type="Proteomes" id="UP000886520">
    <property type="component" value="Chromosome 2"/>
</dbReference>
<evidence type="ECO:0000313" key="16">
    <source>
        <dbReference type="EMBL" id="KAI5082151.1"/>
    </source>
</evidence>
<comment type="function">
    <text evidence="12">Lignin degradation and detoxification of lignin-derived products.</text>
</comment>
<dbReference type="PROSITE" id="PS00079">
    <property type="entry name" value="MULTICOPPER_OXIDASE1"/>
    <property type="match status" value="1"/>
</dbReference>
<name>A0A9D4ZQH1_ADICA</name>
<evidence type="ECO:0000256" key="11">
    <source>
        <dbReference type="ARBA" id="ARBA00023185"/>
    </source>
</evidence>
<dbReference type="Pfam" id="PF00394">
    <property type="entry name" value="Cu-oxidase"/>
    <property type="match status" value="1"/>
</dbReference>
<dbReference type="InterPro" id="IPR034288">
    <property type="entry name" value="CuRO_1_LCC"/>
</dbReference>
<feature type="domain" description="Plastocyanin-like" evidence="14">
    <location>
        <begin position="463"/>
        <end position="577"/>
    </location>
</feature>
<evidence type="ECO:0000259" key="15">
    <source>
        <dbReference type="Pfam" id="PF07732"/>
    </source>
</evidence>